<accession>A0A0A9E566</accession>
<reference evidence="2" key="2">
    <citation type="journal article" date="2015" name="Data Brief">
        <title>Shoot transcriptome of the giant reed, Arundo donax.</title>
        <authorList>
            <person name="Barrero R.A."/>
            <person name="Guerrero F.D."/>
            <person name="Moolhuijzen P."/>
            <person name="Goolsby J.A."/>
            <person name="Tidwell J."/>
            <person name="Bellgard S.E."/>
            <person name="Bellgard M.I."/>
        </authorList>
    </citation>
    <scope>NUCLEOTIDE SEQUENCE</scope>
    <source>
        <tissue evidence="2">Shoot tissue taken approximately 20 cm above the soil surface</tissue>
    </source>
</reference>
<dbReference type="AlphaFoldDB" id="A0A0A9E566"/>
<reference evidence="2" key="1">
    <citation type="submission" date="2014-09" db="EMBL/GenBank/DDBJ databases">
        <authorList>
            <person name="Magalhaes I.L.F."/>
            <person name="Oliveira U."/>
            <person name="Santos F.R."/>
            <person name="Vidigal T.H.D.A."/>
            <person name="Brescovit A.D."/>
            <person name="Santos A.J."/>
        </authorList>
    </citation>
    <scope>NUCLEOTIDE SEQUENCE</scope>
    <source>
        <tissue evidence="2">Shoot tissue taken approximately 20 cm above the soil surface</tissue>
    </source>
</reference>
<sequence>MVGLARRNCRSSEDVGLLHNNFSSSHQPREMGKPQRDQMRKGDASVSELYCTPRPQPRHAVVRPGCKGG</sequence>
<feature type="region of interest" description="Disordered" evidence="1">
    <location>
        <begin position="16"/>
        <end position="69"/>
    </location>
</feature>
<feature type="compositionally biased region" description="Basic and acidic residues" evidence="1">
    <location>
        <begin position="27"/>
        <end position="43"/>
    </location>
</feature>
<evidence type="ECO:0000313" key="2">
    <source>
        <dbReference type="EMBL" id="JAD95939.1"/>
    </source>
</evidence>
<evidence type="ECO:0000256" key="1">
    <source>
        <dbReference type="SAM" id="MobiDB-lite"/>
    </source>
</evidence>
<dbReference type="EMBL" id="GBRH01201956">
    <property type="protein sequence ID" value="JAD95939.1"/>
    <property type="molecule type" value="Transcribed_RNA"/>
</dbReference>
<proteinExistence type="predicted"/>
<organism evidence="2">
    <name type="scientific">Arundo donax</name>
    <name type="common">Giant reed</name>
    <name type="synonym">Donax arundinaceus</name>
    <dbReference type="NCBI Taxonomy" id="35708"/>
    <lineage>
        <taxon>Eukaryota</taxon>
        <taxon>Viridiplantae</taxon>
        <taxon>Streptophyta</taxon>
        <taxon>Embryophyta</taxon>
        <taxon>Tracheophyta</taxon>
        <taxon>Spermatophyta</taxon>
        <taxon>Magnoliopsida</taxon>
        <taxon>Liliopsida</taxon>
        <taxon>Poales</taxon>
        <taxon>Poaceae</taxon>
        <taxon>PACMAD clade</taxon>
        <taxon>Arundinoideae</taxon>
        <taxon>Arundineae</taxon>
        <taxon>Arundo</taxon>
    </lineage>
</organism>
<name>A0A0A9E566_ARUDO</name>
<protein>
    <submittedName>
        <fullName evidence="2">Uncharacterized protein</fullName>
    </submittedName>
</protein>